<dbReference type="GO" id="GO:0046654">
    <property type="term" value="P:tetrahydrofolate biosynthetic process"/>
    <property type="evidence" value="ECO:0007669"/>
    <property type="project" value="UniProtKB-UniPathway"/>
</dbReference>
<dbReference type="SUPFAM" id="SSF55083">
    <property type="entry name" value="6-hydroxymethyl-7,8-dihydropterin pyrophosphokinase, HPPK"/>
    <property type="match status" value="1"/>
</dbReference>
<dbReference type="STRING" id="64971.SAMN05421831_10728"/>
<dbReference type="RefSeq" id="WP_093309612.1">
    <property type="nucleotide sequence ID" value="NZ_FNYH01000007.1"/>
</dbReference>
<dbReference type="Proteomes" id="UP000242999">
    <property type="component" value="Unassembled WGS sequence"/>
</dbReference>
<dbReference type="PANTHER" id="PTHR43071:SF1">
    <property type="entry name" value="2-AMINO-4-HYDROXY-6-HYDROXYMETHYLDIHYDROPTERIDINE PYROPHOSPHOKINASE"/>
    <property type="match status" value="1"/>
</dbReference>
<evidence type="ECO:0000256" key="1">
    <source>
        <dbReference type="ARBA" id="ARBA00005051"/>
    </source>
</evidence>
<sequence>MQDAITYIGLGSNLGDKQAYLKQALAAINAHPQMQVLAVSPFFRSAPVGVLEQPDFVNAVAQVRTHLAPYDLLAALQAIENAQARVRTQVWGPRTLDLDILLYADLVLQDKDLCIPHAHMRTRGFVLLPLYTLNPELCLPTGELLCQLLSEIDTQDLQMLNNLADCVQ</sequence>
<evidence type="ECO:0000256" key="3">
    <source>
        <dbReference type="ARBA" id="ARBA00013253"/>
    </source>
</evidence>
<keyword evidence="5" id="KW-0808">Transferase</keyword>
<dbReference type="NCBIfam" id="TIGR01498">
    <property type="entry name" value="folK"/>
    <property type="match status" value="1"/>
</dbReference>
<protein>
    <recommendedName>
        <fullName evidence="4">2-amino-4-hydroxy-6-hydroxymethyldihydropteridine pyrophosphokinase</fullName>
        <ecNumber evidence="3">2.7.6.3</ecNumber>
    </recommendedName>
    <alternativeName>
        <fullName evidence="11">6-hydroxymethyl-7,8-dihydropterin pyrophosphokinase</fullName>
    </alternativeName>
    <alternativeName>
        <fullName evidence="12">7,8-dihydro-6-hydroxymethylpterin-pyrophosphokinase</fullName>
    </alternativeName>
</protein>
<evidence type="ECO:0000256" key="5">
    <source>
        <dbReference type="ARBA" id="ARBA00022679"/>
    </source>
</evidence>
<keyword evidence="7 14" id="KW-0418">Kinase</keyword>
<proteinExistence type="inferred from homology"/>
<dbReference type="GO" id="GO:0046656">
    <property type="term" value="P:folic acid biosynthetic process"/>
    <property type="evidence" value="ECO:0007669"/>
    <property type="project" value="UniProtKB-KW"/>
</dbReference>
<dbReference type="InterPro" id="IPR000550">
    <property type="entry name" value="Hppk"/>
</dbReference>
<comment type="pathway">
    <text evidence="1">Cofactor biosynthesis; tetrahydrofolate biosynthesis; 2-amino-4-hydroxy-6-hydroxymethyl-7,8-dihydropteridine diphosphate from 7,8-dihydroneopterin triphosphate: step 4/4.</text>
</comment>
<dbReference type="EC" id="2.7.6.3" evidence="3"/>
<evidence type="ECO:0000256" key="9">
    <source>
        <dbReference type="ARBA" id="ARBA00022909"/>
    </source>
</evidence>
<gene>
    <name evidence="14" type="ORF">SAMN05421831_10728</name>
</gene>
<dbReference type="UniPathway" id="UPA00077">
    <property type="reaction ID" value="UER00155"/>
</dbReference>
<dbReference type="CDD" id="cd00483">
    <property type="entry name" value="HPPK"/>
    <property type="match status" value="1"/>
</dbReference>
<evidence type="ECO:0000256" key="8">
    <source>
        <dbReference type="ARBA" id="ARBA00022840"/>
    </source>
</evidence>
<dbReference type="OrthoDB" id="9808041at2"/>
<dbReference type="GO" id="GO:0016301">
    <property type="term" value="F:kinase activity"/>
    <property type="evidence" value="ECO:0007669"/>
    <property type="project" value="UniProtKB-KW"/>
</dbReference>
<dbReference type="GO" id="GO:0005524">
    <property type="term" value="F:ATP binding"/>
    <property type="evidence" value="ECO:0007669"/>
    <property type="project" value="UniProtKB-KW"/>
</dbReference>
<comment type="function">
    <text evidence="10">Catalyzes the transfer of pyrophosphate from adenosine triphosphate (ATP) to 6-hydroxymethyl-7,8-dihydropterin, an enzymatic step in folate biosynthesis pathway.</text>
</comment>
<evidence type="ECO:0000313" key="15">
    <source>
        <dbReference type="Proteomes" id="UP000242999"/>
    </source>
</evidence>
<dbReference type="Pfam" id="PF01288">
    <property type="entry name" value="HPPK"/>
    <property type="match status" value="1"/>
</dbReference>
<keyword evidence="8" id="KW-0067">ATP-binding</keyword>
<dbReference type="Gene3D" id="3.30.70.560">
    <property type="entry name" value="7,8-Dihydro-6-hydroxymethylpterin-pyrophosphokinase HPPK"/>
    <property type="match status" value="1"/>
</dbReference>
<dbReference type="GO" id="GO:0003848">
    <property type="term" value="F:2-amino-4-hydroxy-6-hydroxymethyldihydropteridine diphosphokinase activity"/>
    <property type="evidence" value="ECO:0007669"/>
    <property type="project" value="UniProtKB-EC"/>
</dbReference>
<keyword evidence="6" id="KW-0547">Nucleotide-binding</keyword>
<dbReference type="AlphaFoldDB" id="A0A1H6SGI9"/>
<dbReference type="PANTHER" id="PTHR43071">
    <property type="entry name" value="2-AMINO-4-HYDROXY-6-HYDROXYMETHYLDIHYDROPTERIDINE PYROPHOSPHOKINASE"/>
    <property type="match status" value="1"/>
</dbReference>
<evidence type="ECO:0000256" key="7">
    <source>
        <dbReference type="ARBA" id="ARBA00022777"/>
    </source>
</evidence>
<keyword evidence="15" id="KW-1185">Reference proteome</keyword>
<accession>A0A1H6SGI9</accession>
<evidence type="ECO:0000256" key="10">
    <source>
        <dbReference type="ARBA" id="ARBA00029409"/>
    </source>
</evidence>
<evidence type="ECO:0000256" key="4">
    <source>
        <dbReference type="ARBA" id="ARBA00016218"/>
    </source>
</evidence>
<evidence type="ECO:0000256" key="12">
    <source>
        <dbReference type="ARBA" id="ARBA00033413"/>
    </source>
</evidence>
<evidence type="ECO:0000256" key="6">
    <source>
        <dbReference type="ARBA" id="ARBA00022741"/>
    </source>
</evidence>
<dbReference type="InterPro" id="IPR035907">
    <property type="entry name" value="Hppk_sf"/>
</dbReference>
<evidence type="ECO:0000256" key="2">
    <source>
        <dbReference type="ARBA" id="ARBA00005810"/>
    </source>
</evidence>
<reference evidence="15" key="1">
    <citation type="submission" date="2016-10" db="EMBL/GenBank/DDBJ databases">
        <authorList>
            <person name="Varghese N."/>
            <person name="Submissions S."/>
        </authorList>
    </citation>
    <scope>NUCLEOTIDE SEQUENCE [LARGE SCALE GENOMIC DNA]</scope>
    <source>
        <strain evidence="15">DSM 7165</strain>
    </source>
</reference>
<name>A0A1H6SGI9_9GAMM</name>
<evidence type="ECO:0000313" key="14">
    <source>
        <dbReference type="EMBL" id="SEI67053.1"/>
    </source>
</evidence>
<keyword evidence="9" id="KW-0289">Folate biosynthesis</keyword>
<evidence type="ECO:0000256" key="11">
    <source>
        <dbReference type="ARBA" id="ARBA00029766"/>
    </source>
</evidence>
<evidence type="ECO:0000259" key="13">
    <source>
        <dbReference type="Pfam" id="PF01288"/>
    </source>
</evidence>
<organism evidence="14 15">
    <name type="scientific">Allopseudospirillum japonicum</name>
    <dbReference type="NCBI Taxonomy" id="64971"/>
    <lineage>
        <taxon>Bacteria</taxon>
        <taxon>Pseudomonadati</taxon>
        <taxon>Pseudomonadota</taxon>
        <taxon>Gammaproteobacteria</taxon>
        <taxon>Oceanospirillales</taxon>
        <taxon>Oceanospirillaceae</taxon>
        <taxon>Allopseudospirillum</taxon>
    </lineage>
</organism>
<feature type="domain" description="7,8-dihydro-6-hydroxymethylpterin-pyrophosphokinase" evidence="13">
    <location>
        <begin position="7"/>
        <end position="135"/>
    </location>
</feature>
<dbReference type="EMBL" id="FNYH01000007">
    <property type="protein sequence ID" value="SEI67053.1"/>
    <property type="molecule type" value="Genomic_DNA"/>
</dbReference>
<comment type="similarity">
    <text evidence="2">Belongs to the HPPK family.</text>
</comment>